<dbReference type="CDD" id="cd17929">
    <property type="entry name" value="DEXHc_priA"/>
    <property type="match status" value="1"/>
</dbReference>
<dbReference type="GO" id="GO:0008270">
    <property type="term" value="F:zinc ion binding"/>
    <property type="evidence" value="ECO:0007669"/>
    <property type="project" value="UniProtKB-UniRule"/>
</dbReference>
<keyword evidence="3 12" id="KW-0479">Metal-binding</keyword>
<evidence type="ECO:0000256" key="2">
    <source>
        <dbReference type="ARBA" id="ARBA00022705"/>
    </source>
</evidence>
<feature type="binding site" evidence="12">
    <location>
        <position position="387"/>
    </location>
    <ligand>
        <name>Zn(2+)</name>
        <dbReference type="ChEBI" id="CHEBI:29105"/>
        <label>1</label>
    </ligand>
</feature>
<feature type="domain" description="Helicase C-terminal" evidence="14">
    <location>
        <begin position="407"/>
        <end position="597"/>
    </location>
</feature>
<proteinExistence type="inferred from homology"/>
<dbReference type="GO" id="GO:0003677">
    <property type="term" value="F:DNA binding"/>
    <property type="evidence" value="ECO:0007669"/>
    <property type="project" value="UniProtKB-UniRule"/>
</dbReference>
<keyword evidence="10 12" id="KW-0413">Isomerase</keyword>
<dbReference type="InterPro" id="IPR001650">
    <property type="entry name" value="Helicase_C-like"/>
</dbReference>
<feature type="binding site" evidence="12">
    <location>
        <position position="396"/>
    </location>
    <ligand>
        <name>Zn(2+)</name>
        <dbReference type="ChEBI" id="CHEBI:29105"/>
        <label>2</label>
    </ligand>
</feature>
<dbReference type="SMART" id="SM00490">
    <property type="entry name" value="HELICc"/>
    <property type="match status" value="1"/>
</dbReference>
<dbReference type="GO" id="GO:1990077">
    <property type="term" value="C:primosome complex"/>
    <property type="evidence" value="ECO:0007669"/>
    <property type="project" value="UniProtKB-UniRule"/>
</dbReference>
<feature type="binding site" evidence="12">
    <location>
        <position position="399"/>
    </location>
    <ligand>
        <name>Zn(2+)</name>
        <dbReference type="ChEBI" id="CHEBI:29105"/>
        <label>2</label>
    </ligand>
</feature>
<name>A0A7R6R0R8_9RHOO</name>
<dbReference type="Gene3D" id="3.40.50.300">
    <property type="entry name" value="P-loop containing nucleotide triphosphate hydrolases"/>
    <property type="match status" value="2"/>
</dbReference>
<evidence type="ECO:0000256" key="3">
    <source>
        <dbReference type="ARBA" id="ARBA00022723"/>
    </source>
</evidence>
<dbReference type="InterPro" id="IPR014001">
    <property type="entry name" value="Helicase_ATP-bd"/>
</dbReference>
<feature type="binding site" evidence="12">
    <location>
        <position position="427"/>
    </location>
    <ligand>
        <name>Zn(2+)</name>
        <dbReference type="ChEBI" id="CHEBI:29105"/>
        <label>1</label>
    </ligand>
</feature>
<dbReference type="PROSITE" id="PS51194">
    <property type="entry name" value="HELICASE_CTER"/>
    <property type="match status" value="1"/>
</dbReference>
<evidence type="ECO:0000313" key="15">
    <source>
        <dbReference type="EMBL" id="BBU68221.1"/>
    </source>
</evidence>
<dbReference type="Pfam" id="PF00270">
    <property type="entry name" value="DEAD"/>
    <property type="match status" value="1"/>
</dbReference>
<keyword evidence="4 12" id="KW-0547">Nucleotide-binding</keyword>
<dbReference type="InterPro" id="IPR041222">
    <property type="entry name" value="PriA_3primeBD"/>
</dbReference>
<keyword evidence="9 12" id="KW-0238">DNA-binding</keyword>
<dbReference type="Proteomes" id="UP000463961">
    <property type="component" value="Chromosome"/>
</dbReference>
<comment type="function">
    <text evidence="12">Initiates the restart of stalled replication forks, which reloads the replicative helicase on sites other than the origin of replication. Recognizes and binds to abandoned replication forks and remodels them to uncover a helicase loading site. Promotes assembly of the primosome at these replication forks.</text>
</comment>
<evidence type="ECO:0000256" key="6">
    <source>
        <dbReference type="ARBA" id="ARBA00022806"/>
    </source>
</evidence>
<evidence type="ECO:0000256" key="1">
    <source>
        <dbReference type="ARBA" id="ARBA00022515"/>
    </source>
</evidence>
<organism evidence="15 16">
    <name type="scientific">Fluviibacter phosphoraccumulans</name>
    <dbReference type="NCBI Taxonomy" id="1751046"/>
    <lineage>
        <taxon>Bacteria</taxon>
        <taxon>Pseudomonadati</taxon>
        <taxon>Pseudomonadota</taxon>
        <taxon>Betaproteobacteria</taxon>
        <taxon>Rhodocyclales</taxon>
        <taxon>Fluviibacteraceae</taxon>
        <taxon>Fluviibacter</taxon>
    </lineage>
</organism>
<comment type="subunit">
    <text evidence="12">Component of the replication restart primosome.</text>
</comment>
<dbReference type="PANTHER" id="PTHR30580:SF0">
    <property type="entry name" value="PRIMOSOMAL PROTEIN N"/>
    <property type="match status" value="1"/>
</dbReference>
<evidence type="ECO:0000313" key="16">
    <source>
        <dbReference type="Proteomes" id="UP000463961"/>
    </source>
</evidence>
<feature type="domain" description="Helicase ATP-binding" evidence="13">
    <location>
        <begin position="160"/>
        <end position="327"/>
    </location>
</feature>
<evidence type="ECO:0000259" key="14">
    <source>
        <dbReference type="PROSITE" id="PS51194"/>
    </source>
</evidence>
<protein>
    <recommendedName>
        <fullName evidence="12">Replication restart protein PriA</fullName>
    </recommendedName>
    <alternativeName>
        <fullName evidence="12">ATP-dependent DNA helicase PriA</fullName>
        <ecNumber evidence="12">5.6.2.4</ecNumber>
    </alternativeName>
    <alternativeName>
        <fullName evidence="12">DNA 3'-5' helicase PriA</fullName>
    </alternativeName>
</protein>
<dbReference type="InterPro" id="IPR041236">
    <property type="entry name" value="PriA_C"/>
</dbReference>
<gene>
    <name evidence="12 15" type="primary">priA</name>
    <name evidence="15" type="ORF">ICHIAU1_05040</name>
</gene>
<dbReference type="GO" id="GO:0005524">
    <property type="term" value="F:ATP binding"/>
    <property type="evidence" value="ECO:0007669"/>
    <property type="project" value="UniProtKB-UniRule"/>
</dbReference>
<dbReference type="InterPro" id="IPR005259">
    <property type="entry name" value="PriA"/>
</dbReference>
<dbReference type="AlphaFoldDB" id="A0A7R6R0R8"/>
<dbReference type="InterPro" id="IPR027417">
    <property type="entry name" value="P-loop_NTPase"/>
</dbReference>
<evidence type="ECO:0000256" key="12">
    <source>
        <dbReference type="HAMAP-Rule" id="MF_00983"/>
    </source>
</evidence>
<dbReference type="GO" id="GO:0006310">
    <property type="term" value="P:DNA recombination"/>
    <property type="evidence" value="ECO:0007669"/>
    <property type="project" value="InterPro"/>
</dbReference>
<dbReference type="PROSITE" id="PS51192">
    <property type="entry name" value="HELICASE_ATP_BIND_1"/>
    <property type="match status" value="1"/>
</dbReference>
<dbReference type="GO" id="GO:0043138">
    <property type="term" value="F:3'-5' DNA helicase activity"/>
    <property type="evidence" value="ECO:0007669"/>
    <property type="project" value="UniProtKB-EC"/>
</dbReference>
<evidence type="ECO:0000256" key="10">
    <source>
        <dbReference type="ARBA" id="ARBA00023235"/>
    </source>
</evidence>
<evidence type="ECO:0000256" key="7">
    <source>
        <dbReference type="ARBA" id="ARBA00022833"/>
    </source>
</evidence>
<keyword evidence="2 12" id="KW-0235">DNA replication</keyword>
<feature type="binding site" evidence="12">
    <location>
        <position position="430"/>
    </location>
    <ligand>
        <name>Zn(2+)</name>
        <dbReference type="ChEBI" id="CHEBI:29105"/>
        <label>1</label>
    </ligand>
</feature>
<evidence type="ECO:0000256" key="5">
    <source>
        <dbReference type="ARBA" id="ARBA00022801"/>
    </source>
</evidence>
<keyword evidence="1 12" id="KW-0639">Primosome</keyword>
<dbReference type="NCBIfam" id="NF004067">
    <property type="entry name" value="PRK05580.1-4"/>
    <property type="match status" value="1"/>
</dbReference>
<comment type="catalytic activity">
    <reaction evidence="12">
        <text>Couples ATP hydrolysis with the unwinding of duplex DNA by translocating in the 3'-5' direction.</text>
        <dbReference type="EC" id="5.6.2.4"/>
    </reaction>
</comment>
<evidence type="ECO:0000256" key="9">
    <source>
        <dbReference type="ARBA" id="ARBA00023125"/>
    </source>
</evidence>
<dbReference type="NCBIfam" id="TIGR00595">
    <property type="entry name" value="priA"/>
    <property type="match status" value="1"/>
</dbReference>
<dbReference type="GO" id="GO:0016787">
    <property type="term" value="F:hydrolase activity"/>
    <property type="evidence" value="ECO:0007669"/>
    <property type="project" value="UniProtKB-KW"/>
</dbReference>
<dbReference type="InterPro" id="IPR011545">
    <property type="entry name" value="DEAD/DEAH_box_helicase_dom"/>
</dbReference>
<accession>A0A7R6R0R8</accession>
<evidence type="ECO:0000256" key="4">
    <source>
        <dbReference type="ARBA" id="ARBA00022741"/>
    </source>
</evidence>
<sequence>MQKSLENQAVLWRLRVAIDAPLAVNFDYLAPADTTPSDVGLRVVVPFGSGRRVGLILAVLPLSGDGTAADAPAADQLKPAESILRDLPPMPVDWISLCLFAASYYQAAPGEALLQAIPTGLRKPDPVKRRALKAVSKIEHEAPMQPALTAGQTAVLDDLLPRLNGYSANLLFGITGSGKTEVYLRLIEAVLAQGKQVLLLVPEINLTPLLEARVTQRFPHVPVVSLHSEVTEAARARHFAAALTGEAHIVIGTRLAVFTPMPKLGLIIIDEEHDPAYKQLEGMRYHARDLAVWRAHQAGVPVVLGSATPSPESWANVQSGRYQRLDLPERAHADAVLPAMTLLDTRRMTLDEGLSAQLLEELAQGLAAKEQSLLFINRRGYAPVLTCTACGWVSNCRRCAAHRVVHSLDRTLRCHHCGDTSPIPRQCPDCGNADLRPLGRGTQRVEESLRKHFPQARILRVDRDVATTRKQWEVLEAQIRSQDVDILVGTQMLAKGHDFPALTRVCVVGADAGLFAADWRAPERLFAQLMQVAGRAGRADRPGRVIVQTEHPDHALYQCLLRHDTPAFLDLELTARQQAGFPPYAAQAIVRAEAKQIDNVLDFLQRIRGLVPQEQHPEVFIYDPVPMRMVRLAGRERAQLLLESPSRIALQNFLNQWLPMISAGRGMTRGHAPGGVRWGVEVDPLEC</sequence>
<evidence type="ECO:0000256" key="11">
    <source>
        <dbReference type="ARBA" id="ARBA00048988"/>
    </source>
</evidence>
<dbReference type="CDD" id="cd18804">
    <property type="entry name" value="SF2_C_priA"/>
    <property type="match status" value="1"/>
</dbReference>
<dbReference type="GO" id="GO:0006269">
    <property type="term" value="P:DNA replication, synthesis of primer"/>
    <property type="evidence" value="ECO:0007669"/>
    <property type="project" value="UniProtKB-KW"/>
</dbReference>
<keyword evidence="16" id="KW-1185">Reference proteome</keyword>
<feature type="binding site" evidence="12">
    <location>
        <position position="390"/>
    </location>
    <ligand>
        <name>Zn(2+)</name>
        <dbReference type="ChEBI" id="CHEBI:29105"/>
        <label>1</label>
    </ligand>
</feature>
<dbReference type="GO" id="GO:0006302">
    <property type="term" value="P:double-strand break repair"/>
    <property type="evidence" value="ECO:0007669"/>
    <property type="project" value="InterPro"/>
</dbReference>
<dbReference type="EMBL" id="AP022345">
    <property type="protein sequence ID" value="BBU68221.1"/>
    <property type="molecule type" value="Genomic_DNA"/>
</dbReference>
<comment type="similarity">
    <text evidence="12">Belongs to the helicase family. PriA subfamily.</text>
</comment>
<keyword evidence="8 12" id="KW-0067">ATP-binding</keyword>
<dbReference type="HAMAP" id="MF_00983">
    <property type="entry name" value="PriA"/>
    <property type="match status" value="1"/>
</dbReference>
<feature type="binding site" evidence="12">
    <location>
        <position position="417"/>
    </location>
    <ligand>
        <name>Zn(2+)</name>
        <dbReference type="ChEBI" id="CHEBI:29105"/>
        <label>2</label>
    </ligand>
</feature>
<dbReference type="RefSeq" id="WP_242451482.1">
    <property type="nucleotide sequence ID" value="NZ_AP022345.1"/>
</dbReference>
<comment type="cofactor">
    <cofactor evidence="12">
        <name>Zn(2+)</name>
        <dbReference type="ChEBI" id="CHEBI:29105"/>
    </cofactor>
    <text evidence="12">Binds 2 zinc ions per subunit.</text>
</comment>
<dbReference type="PANTHER" id="PTHR30580">
    <property type="entry name" value="PRIMOSOMAL PROTEIN N"/>
    <property type="match status" value="1"/>
</dbReference>
<dbReference type="SUPFAM" id="SSF52540">
    <property type="entry name" value="P-loop containing nucleoside triphosphate hydrolases"/>
    <property type="match status" value="2"/>
</dbReference>
<feature type="binding site" evidence="12">
    <location>
        <position position="414"/>
    </location>
    <ligand>
        <name>Zn(2+)</name>
        <dbReference type="ChEBI" id="CHEBI:29105"/>
        <label>2</label>
    </ligand>
</feature>
<comment type="catalytic activity">
    <reaction evidence="11 12">
        <text>ATP + H2O = ADP + phosphate + H(+)</text>
        <dbReference type="Rhea" id="RHEA:13065"/>
        <dbReference type="ChEBI" id="CHEBI:15377"/>
        <dbReference type="ChEBI" id="CHEBI:15378"/>
        <dbReference type="ChEBI" id="CHEBI:30616"/>
        <dbReference type="ChEBI" id="CHEBI:43474"/>
        <dbReference type="ChEBI" id="CHEBI:456216"/>
        <dbReference type="EC" id="5.6.2.4"/>
    </reaction>
</comment>
<keyword evidence="6 12" id="KW-0347">Helicase</keyword>
<dbReference type="Gene3D" id="3.40.1440.60">
    <property type="entry name" value="PriA, 3(prime) DNA-binding domain"/>
    <property type="match status" value="1"/>
</dbReference>
<reference evidence="16" key="1">
    <citation type="submission" date="2020-01" db="EMBL/GenBank/DDBJ databases">
        <title>Phosphoaccumulans saitamaens gen. nov., sp. nov., a polyphosphate accumulating bacterium isolated from surface river water.</title>
        <authorList>
            <person name="Watanabe K."/>
            <person name="Suda W."/>
        </authorList>
    </citation>
    <scope>NUCLEOTIDE SEQUENCE [LARGE SCALE GENOMIC DNA]</scope>
    <source>
        <strain evidence="16">ICHIAU1</strain>
    </source>
</reference>
<dbReference type="Pfam" id="PF17764">
    <property type="entry name" value="PriA_3primeBD"/>
    <property type="match status" value="1"/>
</dbReference>
<dbReference type="EC" id="5.6.2.4" evidence="12"/>
<dbReference type="SMART" id="SM00487">
    <property type="entry name" value="DEXDc"/>
    <property type="match status" value="1"/>
</dbReference>
<evidence type="ECO:0000256" key="8">
    <source>
        <dbReference type="ARBA" id="ARBA00022840"/>
    </source>
</evidence>
<keyword evidence="7 12" id="KW-0862">Zinc</keyword>
<dbReference type="InterPro" id="IPR042115">
    <property type="entry name" value="PriA_3primeBD_sf"/>
</dbReference>
<dbReference type="GO" id="GO:0006270">
    <property type="term" value="P:DNA replication initiation"/>
    <property type="evidence" value="ECO:0007669"/>
    <property type="project" value="TreeGrafter"/>
</dbReference>
<dbReference type="FunFam" id="3.40.50.300:FF:000489">
    <property type="entry name" value="Primosome assembly protein PriA"/>
    <property type="match status" value="1"/>
</dbReference>
<dbReference type="Pfam" id="PF00271">
    <property type="entry name" value="Helicase_C"/>
    <property type="match status" value="1"/>
</dbReference>
<dbReference type="Pfam" id="PF18074">
    <property type="entry name" value="PriA_C"/>
    <property type="match status" value="1"/>
</dbReference>
<keyword evidence="5 12" id="KW-0378">Hydrolase</keyword>
<evidence type="ECO:0000259" key="13">
    <source>
        <dbReference type="PROSITE" id="PS51192"/>
    </source>
</evidence>